<dbReference type="Pfam" id="PF00293">
    <property type="entry name" value="NUDIX"/>
    <property type="match status" value="1"/>
</dbReference>
<dbReference type="PANTHER" id="PTHR43046">
    <property type="entry name" value="GDP-MANNOSE MANNOSYL HYDROLASE"/>
    <property type="match status" value="1"/>
</dbReference>
<keyword evidence="6" id="KW-1185">Reference proteome</keyword>
<dbReference type="SUPFAM" id="SSF55811">
    <property type="entry name" value="Nudix"/>
    <property type="match status" value="1"/>
</dbReference>
<sequence>MPMSEYYRSLRRKIGTQLIFNPGVAAIVRDARGDILFQRPSADSDVWSLPAGSIEPGETPAEAVVREVWEETGLRVTPERLSGVFGGKDFRYTYPDGNQVEYVILMFECAAVGGHLEAIDGESAELRYFPSSAPPPLALPYPRDIFLQTESERARFQLPEAFEDGS</sequence>
<evidence type="ECO:0000256" key="1">
    <source>
        <dbReference type="ARBA" id="ARBA00001946"/>
    </source>
</evidence>
<evidence type="ECO:0000313" key="6">
    <source>
        <dbReference type="Proteomes" id="UP000547209"/>
    </source>
</evidence>
<keyword evidence="2 3" id="KW-0378">Hydrolase</keyword>
<name>A0A7X0VG72_9BACL</name>
<dbReference type="Proteomes" id="UP000547209">
    <property type="component" value="Unassembled WGS sequence"/>
</dbReference>
<feature type="domain" description="Nudix hydrolase" evidence="4">
    <location>
        <begin position="19"/>
        <end position="151"/>
    </location>
</feature>
<dbReference type="InterPro" id="IPR015797">
    <property type="entry name" value="NUDIX_hydrolase-like_dom_sf"/>
</dbReference>
<evidence type="ECO:0000259" key="4">
    <source>
        <dbReference type="PROSITE" id="PS51462"/>
    </source>
</evidence>
<protein>
    <submittedName>
        <fullName evidence="5">NUDIX domain-containing protein</fullName>
    </submittedName>
</protein>
<comment type="cofactor">
    <cofactor evidence="1">
        <name>Mg(2+)</name>
        <dbReference type="ChEBI" id="CHEBI:18420"/>
    </cofactor>
</comment>
<dbReference type="PANTHER" id="PTHR43046:SF2">
    <property type="entry name" value="8-OXO-DGTP DIPHOSPHATASE-RELATED"/>
    <property type="match status" value="1"/>
</dbReference>
<dbReference type="InterPro" id="IPR020476">
    <property type="entry name" value="Nudix_hydrolase"/>
</dbReference>
<dbReference type="InterPro" id="IPR020084">
    <property type="entry name" value="NUDIX_hydrolase_CS"/>
</dbReference>
<dbReference type="AlphaFoldDB" id="A0A7X0VG72"/>
<gene>
    <name evidence="5" type="ORF">H7C19_19235</name>
</gene>
<dbReference type="PROSITE" id="PS00893">
    <property type="entry name" value="NUDIX_BOX"/>
    <property type="match status" value="1"/>
</dbReference>
<dbReference type="Gene3D" id="3.90.79.10">
    <property type="entry name" value="Nucleoside Triphosphate Pyrophosphohydrolase"/>
    <property type="match status" value="1"/>
</dbReference>
<dbReference type="InterPro" id="IPR000086">
    <property type="entry name" value="NUDIX_hydrolase_dom"/>
</dbReference>
<dbReference type="EMBL" id="JACJVP010000030">
    <property type="protein sequence ID" value="MBB6672820.1"/>
    <property type="molecule type" value="Genomic_DNA"/>
</dbReference>
<comment type="similarity">
    <text evidence="3">Belongs to the Nudix hydrolase family.</text>
</comment>
<organism evidence="5 6">
    <name type="scientific">Cohnella nanjingensis</name>
    <dbReference type="NCBI Taxonomy" id="1387779"/>
    <lineage>
        <taxon>Bacteria</taxon>
        <taxon>Bacillati</taxon>
        <taxon>Bacillota</taxon>
        <taxon>Bacilli</taxon>
        <taxon>Bacillales</taxon>
        <taxon>Paenibacillaceae</taxon>
        <taxon>Cohnella</taxon>
    </lineage>
</organism>
<dbReference type="PRINTS" id="PR00502">
    <property type="entry name" value="NUDIXFAMILY"/>
</dbReference>
<dbReference type="RefSeq" id="WP_185670665.1">
    <property type="nucleotide sequence ID" value="NZ_JACJVP010000030.1"/>
</dbReference>
<dbReference type="GO" id="GO:0016787">
    <property type="term" value="F:hydrolase activity"/>
    <property type="evidence" value="ECO:0007669"/>
    <property type="project" value="UniProtKB-KW"/>
</dbReference>
<dbReference type="PROSITE" id="PS51462">
    <property type="entry name" value="NUDIX"/>
    <property type="match status" value="1"/>
</dbReference>
<accession>A0A7X0VG72</accession>
<evidence type="ECO:0000313" key="5">
    <source>
        <dbReference type="EMBL" id="MBB6672820.1"/>
    </source>
</evidence>
<evidence type="ECO:0000256" key="2">
    <source>
        <dbReference type="ARBA" id="ARBA00022801"/>
    </source>
</evidence>
<evidence type="ECO:0000256" key="3">
    <source>
        <dbReference type="RuleBase" id="RU003476"/>
    </source>
</evidence>
<reference evidence="5 6" key="1">
    <citation type="submission" date="2020-08" db="EMBL/GenBank/DDBJ databases">
        <title>Cohnella phylogeny.</title>
        <authorList>
            <person name="Dunlap C."/>
        </authorList>
    </citation>
    <scope>NUCLEOTIDE SEQUENCE [LARGE SCALE GENOMIC DNA]</scope>
    <source>
        <strain evidence="5 6">DSM 28246</strain>
    </source>
</reference>
<comment type="caution">
    <text evidence="5">The sequence shown here is derived from an EMBL/GenBank/DDBJ whole genome shotgun (WGS) entry which is preliminary data.</text>
</comment>
<proteinExistence type="inferred from homology"/>